<organism evidence="2 3">
    <name type="scientific">Melipona bicolor</name>
    <dbReference type="NCBI Taxonomy" id="60889"/>
    <lineage>
        <taxon>Eukaryota</taxon>
        <taxon>Metazoa</taxon>
        <taxon>Ecdysozoa</taxon>
        <taxon>Arthropoda</taxon>
        <taxon>Hexapoda</taxon>
        <taxon>Insecta</taxon>
        <taxon>Pterygota</taxon>
        <taxon>Neoptera</taxon>
        <taxon>Endopterygota</taxon>
        <taxon>Hymenoptera</taxon>
        <taxon>Apocrita</taxon>
        <taxon>Aculeata</taxon>
        <taxon>Apoidea</taxon>
        <taxon>Anthophila</taxon>
        <taxon>Apidae</taxon>
        <taxon>Melipona</taxon>
    </lineage>
</organism>
<gene>
    <name evidence="2" type="ORF">K0M31_001380</name>
</gene>
<reference evidence="2" key="1">
    <citation type="submission" date="2021-10" db="EMBL/GenBank/DDBJ databases">
        <title>Melipona bicolor Genome sequencing and assembly.</title>
        <authorList>
            <person name="Araujo N.S."/>
            <person name="Arias M.C."/>
        </authorList>
    </citation>
    <scope>NUCLEOTIDE SEQUENCE</scope>
    <source>
        <strain evidence="2">USP_2M_L1-L4_2017</strain>
        <tissue evidence="2">Whole body</tissue>
    </source>
</reference>
<proteinExistence type="predicted"/>
<feature type="region of interest" description="Disordered" evidence="1">
    <location>
        <begin position="105"/>
        <end position="135"/>
    </location>
</feature>
<evidence type="ECO:0000313" key="3">
    <source>
        <dbReference type="Proteomes" id="UP001177670"/>
    </source>
</evidence>
<dbReference type="EMBL" id="JAHYIQ010000001">
    <property type="protein sequence ID" value="KAK1136844.1"/>
    <property type="molecule type" value="Genomic_DNA"/>
</dbReference>
<sequence>FITHTLPAKSNFVKRERSLQVPGRRGSTELANEATNFFYIKHTVGPIGHRLNRNQEASSNEHTVRRSGKDTLVGRNKTDNSWKALGEPLILGVRDTVLPMSRQRFEGSRHRSLDVSSGRVPRSPRDNEISPAANLFPNSRASGGVKQPFWPVVSTIAGLVAWNKKKQKEERKVFFSLPVGR</sequence>
<dbReference type="Proteomes" id="UP001177670">
    <property type="component" value="Unassembled WGS sequence"/>
</dbReference>
<feature type="region of interest" description="Disordered" evidence="1">
    <location>
        <begin position="53"/>
        <end position="77"/>
    </location>
</feature>
<accession>A0AA40GFL9</accession>
<protein>
    <submittedName>
        <fullName evidence="2">Uncharacterized protein</fullName>
    </submittedName>
</protein>
<comment type="caution">
    <text evidence="2">The sequence shown here is derived from an EMBL/GenBank/DDBJ whole genome shotgun (WGS) entry which is preliminary data.</text>
</comment>
<name>A0AA40GFL9_9HYME</name>
<evidence type="ECO:0000256" key="1">
    <source>
        <dbReference type="SAM" id="MobiDB-lite"/>
    </source>
</evidence>
<keyword evidence="3" id="KW-1185">Reference proteome</keyword>
<evidence type="ECO:0000313" key="2">
    <source>
        <dbReference type="EMBL" id="KAK1136844.1"/>
    </source>
</evidence>
<feature type="non-terminal residue" evidence="2">
    <location>
        <position position="1"/>
    </location>
</feature>
<dbReference type="AlphaFoldDB" id="A0AA40GFL9"/>